<sequence length="146" mass="15547">MSGVTQDLGTRQSSGRSIDAILAEARSRLRRLDADEARLAAAEGAVLVDIRPAAQRADEGEIPDALVIERNVLEWRFDPRSDARLDIADRFDLPVVVFCSEGYTSSLAAAALQDLGLHRATDLAGGFHAWKAAGHPVRGGVTTLGG</sequence>
<dbReference type="RefSeq" id="WP_345128675.1">
    <property type="nucleotide sequence ID" value="NZ_BAABAT010000010.1"/>
</dbReference>
<dbReference type="PANTHER" id="PTHR44086">
    <property type="entry name" value="THIOSULFATE SULFURTRANSFERASE RDL2, MITOCHONDRIAL-RELATED"/>
    <property type="match status" value="1"/>
</dbReference>
<dbReference type="Proteomes" id="UP001500620">
    <property type="component" value="Unassembled WGS sequence"/>
</dbReference>
<gene>
    <name evidence="2" type="ORF">GCM10022255_040730</name>
</gene>
<dbReference type="InterPro" id="IPR036873">
    <property type="entry name" value="Rhodanese-like_dom_sf"/>
</dbReference>
<evidence type="ECO:0000259" key="1">
    <source>
        <dbReference type="PROSITE" id="PS50206"/>
    </source>
</evidence>
<dbReference type="InterPro" id="IPR001763">
    <property type="entry name" value="Rhodanese-like_dom"/>
</dbReference>
<dbReference type="Gene3D" id="3.40.250.10">
    <property type="entry name" value="Rhodanese-like domain"/>
    <property type="match status" value="1"/>
</dbReference>
<feature type="domain" description="Rhodanese" evidence="1">
    <location>
        <begin position="41"/>
        <end position="139"/>
    </location>
</feature>
<organism evidence="2 3">
    <name type="scientific">Dactylosporangium darangshiense</name>
    <dbReference type="NCBI Taxonomy" id="579108"/>
    <lineage>
        <taxon>Bacteria</taxon>
        <taxon>Bacillati</taxon>
        <taxon>Actinomycetota</taxon>
        <taxon>Actinomycetes</taxon>
        <taxon>Micromonosporales</taxon>
        <taxon>Micromonosporaceae</taxon>
        <taxon>Dactylosporangium</taxon>
    </lineage>
</organism>
<dbReference type="SUPFAM" id="SSF52821">
    <property type="entry name" value="Rhodanese/Cell cycle control phosphatase"/>
    <property type="match status" value="1"/>
</dbReference>
<evidence type="ECO:0000313" key="2">
    <source>
        <dbReference type="EMBL" id="GAA4250758.1"/>
    </source>
</evidence>
<dbReference type="EMBL" id="BAABAT010000010">
    <property type="protein sequence ID" value="GAA4250758.1"/>
    <property type="molecule type" value="Genomic_DNA"/>
</dbReference>
<comment type="caution">
    <text evidence="2">The sequence shown here is derived from an EMBL/GenBank/DDBJ whole genome shotgun (WGS) entry which is preliminary data.</text>
</comment>
<dbReference type="Pfam" id="PF00581">
    <property type="entry name" value="Rhodanese"/>
    <property type="match status" value="1"/>
</dbReference>
<accession>A0ABP8D9R8</accession>
<name>A0ABP8D9R8_9ACTN</name>
<keyword evidence="3" id="KW-1185">Reference proteome</keyword>
<dbReference type="PANTHER" id="PTHR44086:SF10">
    <property type="entry name" value="THIOSULFATE SULFURTRANSFERASE_RHODANESE-LIKE DOMAIN-CONTAINING PROTEIN 3"/>
    <property type="match status" value="1"/>
</dbReference>
<reference evidence="3" key="1">
    <citation type="journal article" date="2019" name="Int. J. Syst. Evol. Microbiol.">
        <title>The Global Catalogue of Microorganisms (GCM) 10K type strain sequencing project: providing services to taxonomists for standard genome sequencing and annotation.</title>
        <authorList>
            <consortium name="The Broad Institute Genomics Platform"/>
            <consortium name="The Broad Institute Genome Sequencing Center for Infectious Disease"/>
            <person name="Wu L."/>
            <person name="Ma J."/>
        </authorList>
    </citation>
    <scope>NUCLEOTIDE SEQUENCE [LARGE SCALE GENOMIC DNA]</scope>
    <source>
        <strain evidence="3">JCM 17441</strain>
    </source>
</reference>
<dbReference type="PROSITE" id="PS50206">
    <property type="entry name" value="RHODANESE_3"/>
    <property type="match status" value="1"/>
</dbReference>
<evidence type="ECO:0000313" key="3">
    <source>
        <dbReference type="Proteomes" id="UP001500620"/>
    </source>
</evidence>
<protein>
    <recommendedName>
        <fullName evidence="1">Rhodanese domain-containing protein</fullName>
    </recommendedName>
</protein>
<dbReference type="SMART" id="SM00450">
    <property type="entry name" value="RHOD"/>
    <property type="match status" value="1"/>
</dbReference>
<proteinExistence type="predicted"/>